<keyword evidence="5" id="KW-1185">Reference proteome</keyword>
<evidence type="ECO:0000259" key="3">
    <source>
        <dbReference type="Pfam" id="PF00294"/>
    </source>
</evidence>
<dbReference type="PANTHER" id="PTHR10584:SF166">
    <property type="entry name" value="RIBOKINASE"/>
    <property type="match status" value="1"/>
</dbReference>
<evidence type="ECO:0000313" key="5">
    <source>
        <dbReference type="Proteomes" id="UP000505377"/>
    </source>
</evidence>
<organism evidence="4 5">
    <name type="scientific">Pseudonocardia broussonetiae</name>
    <dbReference type="NCBI Taxonomy" id="2736640"/>
    <lineage>
        <taxon>Bacteria</taxon>
        <taxon>Bacillati</taxon>
        <taxon>Actinomycetota</taxon>
        <taxon>Actinomycetes</taxon>
        <taxon>Pseudonocardiales</taxon>
        <taxon>Pseudonocardiaceae</taxon>
        <taxon>Pseudonocardia</taxon>
    </lineage>
</organism>
<dbReference type="GO" id="GO:0016301">
    <property type="term" value="F:kinase activity"/>
    <property type="evidence" value="ECO:0007669"/>
    <property type="project" value="UniProtKB-KW"/>
</dbReference>
<name>A0A6M6JJR3_9PSEU</name>
<dbReference type="SUPFAM" id="SSF53613">
    <property type="entry name" value="Ribokinase-like"/>
    <property type="match status" value="1"/>
</dbReference>
<gene>
    <name evidence="4" type="ORF">HOP40_18940</name>
</gene>
<sequence>MRVVHVGSVVVDLVADVPALPPPGGDVLATALRPTPGGGFNLLAAVARQGVEAVYAGPHGTGPFGDLVRAALAAEGVTVVGVPRAVDTGLVVTLVDATGERTFVTSPEAAVGVTADDLARVLPAPGDVVSVSGYGLLHPASRDALVAWVTALPPDVVVACDPGPLAPSAAPDALDAVLARADWCSAAAGEVAAILASRGLAATVSGSPAEAAAHLAVRTDRGVVLRAGAAGCVVVAPGAEPVTVPGFPVEPVDTTGAGDTHTGVFLAGLLRGADPVAAARTANAAAALSVTRRGPATSPTTIEVTGFLGD</sequence>
<evidence type="ECO:0000256" key="1">
    <source>
        <dbReference type="ARBA" id="ARBA00022679"/>
    </source>
</evidence>
<feature type="domain" description="Carbohydrate kinase PfkB" evidence="3">
    <location>
        <begin position="3"/>
        <end position="299"/>
    </location>
</feature>
<protein>
    <submittedName>
        <fullName evidence="4">Sugar kinase</fullName>
    </submittedName>
</protein>
<accession>A0A6M6JJR3</accession>
<evidence type="ECO:0000256" key="2">
    <source>
        <dbReference type="ARBA" id="ARBA00022777"/>
    </source>
</evidence>
<dbReference type="Proteomes" id="UP000505377">
    <property type="component" value="Chromosome"/>
</dbReference>
<dbReference type="Gene3D" id="3.40.1190.20">
    <property type="match status" value="1"/>
</dbReference>
<dbReference type="AlphaFoldDB" id="A0A6M6JJR3"/>
<dbReference type="PANTHER" id="PTHR10584">
    <property type="entry name" value="SUGAR KINASE"/>
    <property type="match status" value="1"/>
</dbReference>
<evidence type="ECO:0000313" key="4">
    <source>
        <dbReference type="EMBL" id="QJY47626.1"/>
    </source>
</evidence>
<keyword evidence="1" id="KW-0808">Transferase</keyword>
<dbReference type="InterPro" id="IPR029056">
    <property type="entry name" value="Ribokinase-like"/>
</dbReference>
<dbReference type="Pfam" id="PF00294">
    <property type="entry name" value="PfkB"/>
    <property type="match status" value="1"/>
</dbReference>
<dbReference type="InterPro" id="IPR011611">
    <property type="entry name" value="PfkB_dom"/>
</dbReference>
<keyword evidence="2 4" id="KW-0418">Kinase</keyword>
<dbReference type="KEGG" id="pbro:HOP40_18940"/>
<dbReference type="EMBL" id="CP053564">
    <property type="protein sequence ID" value="QJY47626.1"/>
    <property type="molecule type" value="Genomic_DNA"/>
</dbReference>
<reference evidence="4 5" key="1">
    <citation type="submission" date="2020-05" db="EMBL/GenBank/DDBJ databases">
        <authorList>
            <person name="Mo P."/>
        </authorList>
    </citation>
    <scope>NUCLEOTIDE SEQUENCE [LARGE SCALE GENOMIC DNA]</scope>
    <source>
        <strain evidence="4 5">Gen01</strain>
    </source>
</reference>
<proteinExistence type="predicted"/>